<dbReference type="InterPro" id="IPR013106">
    <property type="entry name" value="Ig_V-set"/>
</dbReference>
<proteinExistence type="predicted"/>
<feature type="domain" description="Ig-like" evidence="8">
    <location>
        <begin position="422"/>
        <end position="507"/>
    </location>
</feature>
<dbReference type="PROSITE" id="PS50835">
    <property type="entry name" value="IG_LIKE"/>
    <property type="match status" value="5"/>
</dbReference>
<dbReference type="GO" id="GO:0009653">
    <property type="term" value="P:anatomical structure morphogenesis"/>
    <property type="evidence" value="ECO:0007669"/>
    <property type="project" value="UniProtKB-ARBA"/>
</dbReference>
<dbReference type="Pfam" id="PF08205">
    <property type="entry name" value="C2-set_2"/>
    <property type="match status" value="1"/>
</dbReference>
<evidence type="ECO:0000313" key="10">
    <source>
        <dbReference type="Proteomes" id="UP000807504"/>
    </source>
</evidence>
<evidence type="ECO:0000256" key="5">
    <source>
        <dbReference type="ARBA" id="ARBA00023136"/>
    </source>
</evidence>
<evidence type="ECO:0000256" key="4">
    <source>
        <dbReference type="ARBA" id="ARBA00022989"/>
    </source>
</evidence>
<comment type="caution">
    <text evidence="9">The sequence shown here is derived from an EMBL/GenBank/DDBJ whole genome shotgun (WGS) entry which is preliminary data.</text>
</comment>
<dbReference type="Pfam" id="PF07679">
    <property type="entry name" value="I-set"/>
    <property type="match status" value="1"/>
</dbReference>
<dbReference type="Proteomes" id="UP000807504">
    <property type="component" value="Unassembled WGS sequence"/>
</dbReference>
<organism evidence="9 10">
    <name type="scientific">Argiope bruennichi</name>
    <name type="common">Wasp spider</name>
    <name type="synonym">Aranea bruennichi</name>
    <dbReference type="NCBI Taxonomy" id="94029"/>
    <lineage>
        <taxon>Eukaryota</taxon>
        <taxon>Metazoa</taxon>
        <taxon>Ecdysozoa</taxon>
        <taxon>Arthropoda</taxon>
        <taxon>Chelicerata</taxon>
        <taxon>Arachnida</taxon>
        <taxon>Araneae</taxon>
        <taxon>Araneomorphae</taxon>
        <taxon>Entelegynae</taxon>
        <taxon>Araneoidea</taxon>
        <taxon>Araneidae</taxon>
        <taxon>Argiope</taxon>
    </lineage>
</organism>
<reference evidence="9" key="1">
    <citation type="journal article" date="2020" name="bioRxiv">
        <title>Chromosome-level reference genome of the European wasp spider Argiope bruennichi: a resource for studies on range expansion and evolutionary adaptation.</title>
        <authorList>
            <person name="Sheffer M.M."/>
            <person name="Hoppe A."/>
            <person name="Krehenwinkel H."/>
            <person name="Uhl G."/>
            <person name="Kuss A.W."/>
            <person name="Jensen L."/>
            <person name="Jensen C."/>
            <person name="Gillespie R.G."/>
            <person name="Hoff K.J."/>
            <person name="Prost S."/>
        </authorList>
    </citation>
    <scope>NUCLEOTIDE SEQUENCE</scope>
</reference>
<keyword evidence="2 7" id="KW-0812">Transmembrane</keyword>
<dbReference type="InterPro" id="IPR003599">
    <property type="entry name" value="Ig_sub"/>
</dbReference>
<evidence type="ECO:0000256" key="3">
    <source>
        <dbReference type="ARBA" id="ARBA00022737"/>
    </source>
</evidence>
<keyword evidence="10" id="KW-1185">Reference proteome</keyword>
<evidence type="ECO:0000259" key="8">
    <source>
        <dbReference type="PROSITE" id="PS50835"/>
    </source>
</evidence>
<dbReference type="InterPro" id="IPR007110">
    <property type="entry name" value="Ig-like_dom"/>
</dbReference>
<feature type="domain" description="Ig-like" evidence="8">
    <location>
        <begin position="1"/>
        <end position="97"/>
    </location>
</feature>
<dbReference type="InterPro" id="IPR003598">
    <property type="entry name" value="Ig_sub2"/>
</dbReference>
<keyword evidence="6" id="KW-1015">Disulfide bond</keyword>
<dbReference type="GO" id="GO:0030154">
    <property type="term" value="P:cell differentiation"/>
    <property type="evidence" value="ECO:0007669"/>
    <property type="project" value="UniProtKB-ARBA"/>
</dbReference>
<feature type="domain" description="Ig-like" evidence="8">
    <location>
        <begin position="321"/>
        <end position="413"/>
    </location>
</feature>
<evidence type="ECO:0000256" key="7">
    <source>
        <dbReference type="SAM" id="Phobius"/>
    </source>
</evidence>
<dbReference type="InterPro" id="IPR036116">
    <property type="entry name" value="FN3_sf"/>
</dbReference>
<gene>
    <name evidence="9" type="ORF">HNY73_007793</name>
</gene>
<dbReference type="InterPro" id="IPR036179">
    <property type="entry name" value="Ig-like_dom_sf"/>
</dbReference>
<evidence type="ECO:0000313" key="9">
    <source>
        <dbReference type="EMBL" id="KAF8789889.1"/>
    </source>
</evidence>
<feature type="domain" description="Ig-like" evidence="8">
    <location>
        <begin position="120"/>
        <end position="215"/>
    </location>
</feature>
<dbReference type="InterPro" id="IPR013151">
    <property type="entry name" value="Immunoglobulin_dom"/>
</dbReference>
<dbReference type="SUPFAM" id="SSF49265">
    <property type="entry name" value="Fibronectin type III"/>
    <property type="match status" value="1"/>
</dbReference>
<evidence type="ECO:0000256" key="2">
    <source>
        <dbReference type="ARBA" id="ARBA00022692"/>
    </source>
</evidence>
<dbReference type="CDD" id="cd00096">
    <property type="entry name" value="Ig"/>
    <property type="match status" value="1"/>
</dbReference>
<dbReference type="SMART" id="SM00060">
    <property type="entry name" value="FN3"/>
    <property type="match status" value="1"/>
</dbReference>
<reference evidence="9" key="2">
    <citation type="submission" date="2020-06" db="EMBL/GenBank/DDBJ databases">
        <authorList>
            <person name="Sheffer M."/>
        </authorList>
    </citation>
    <scope>NUCLEOTIDE SEQUENCE</scope>
</reference>
<sequence length="826" mass="92235">MKTVTSVLGITGSKVALPCNITPPVQDDAVALILWYKDDITKPIYSVDARKTSIDQARHVTGHAVSSRVSLSLDDTPSMLYLENLTEEDEGEYRCRVDFRRARSRNGIVFLQLVVPPKKPIITDQNGEILESLIGPYNEGDNLHLICEAEEGKPLPSVTWWRESVLLDDTYTVTPHGVVRNELEILSLKRHDLMAVFTCQASNNNFSQPAVAAVTVDMNFRPISVKMEGGPRPMSAEKPVDIVCKSAGSKPPAVISWWMGSTRLKHNKDTVSADGNFTSSVLTFRPSIDDNGKQLTCRAENPLIAGSALDDTWDLEIHYVPQLVLRLGSKLRHFRIQEGNDVYMECDIRANPWVTEIGWTFEGRELHTNVSAGLIISNQSLVLQRVQRTNRGHYTCSASNSEGIGESKPLYLSIQYSPVCVPGQKILYGATRHEEVKVVCEVDADPTDVSFHWSFNKSGENIEDVPFVSEGTRSTATVTAKTDYDYGTLTCTGSNSVGLQKEPCVYTVITAGPPDPVQNCTLMNITQHSFRLECTEGSNGGLRQHFVMEVHDTQLHRLRANHTSDSPVFQVRDLPPDTGFVVVVYAANAKGRSQAVVLRVNTQNNKQPDHRKGSRWQLTSQVMVVILSAVVLVILLTGIAVILIRKTRRRMHDQKRHMKRNCKTSEALLKNGKEGNPDMCIIVPDEDEKPPEIAYQNPPEVITMTNPYIDDLYCPRETKPPSPYLSDYDKEEPIRRRDNVLVRLQHSLTRRKRSCDADRGLDEGSQLQTFGTLDKKGGVSLPTSISQHQSMETMIADDPHNRWFSDVQSGLEPERVHIVTGMTTPC</sequence>
<dbReference type="SMART" id="SM00409">
    <property type="entry name" value="IG"/>
    <property type="match status" value="5"/>
</dbReference>
<dbReference type="PANTHER" id="PTHR23278:SF19">
    <property type="entry name" value="OBSCURIN"/>
    <property type="match status" value="1"/>
</dbReference>
<evidence type="ECO:0000256" key="1">
    <source>
        <dbReference type="ARBA" id="ARBA00004167"/>
    </source>
</evidence>
<dbReference type="EMBL" id="JABXBU010000012">
    <property type="protein sequence ID" value="KAF8789889.1"/>
    <property type="molecule type" value="Genomic_DNA"/>
</dbReference>
<dbReference type="Pfam" id="PF07686">
    <property type="entry name" value="V-set"/>
    <property type="match status" value="1"/>
</dbReference>
<keyword evidence="5 7" id="KW-0472">Membrane</keyword>
<feature type="domain" description="Ig-like" evidence="8">
    <location>
        <begin position="222"/>
        <end position="316"/>
    </location>
</feature>
<dbReference type="SUPFAM" id="SSF48726">
    <property type="entry name" value="Immunoglobulin"/>
    <property type="match status" value="5"/>
</dbReference>
<protein>
    <submittedName>
        <fullName evidence="9">Neural cell adhesion molecule 2 like protein</fullName>
    </submittedName>
</protein>
<dbReference type="Pfam" id="PF13927">
    <property type="entry name" value="Ig_3"/>
    <property type="match status" value="1"/>
</dbReference>
<dbReference type="AlphaFoldDB" id="A0A8T0FK36"/>
<name>A0A8T0FK36_ARGBR</name>
<keyword evidence="3" id="KW-0677">Repeat</keyword>
<dbReference type="CDD" id="cd00063">
    <property type="entry name" value="FN3"/>
    <property type="match status" value="1"/>
</dbReference>
<evidence type="ECO:0000256" key="6">
    <source>
        <dbReference type="ARBA" id="ARBA00023157"/>
    </source>
</evidence>
<comment type="subcellular location">
    <subcellularLocation>
        <location evidence="1">Membrane</location>
        <topology evidence="1">Single-pass membrane protein</topology>
    </subcellularLocation>
</comment>
<dbReference type="Pfam" id="PF00047">
    <property type="entry name" value="ig"/>
    <property type="match status" value="1"/>
</dbReference>
<dbReference type="GO" id="GO:0016020">
    <property type="term" value="C:membrane"/>
    <property type="evidence" value="ECO:0007669"/>
    <property type="project" value="UniProtKB-SubCell"/>
</dbReference>
<keyword evidence="4 7" id="KW-1133">Transmembrane helix</keyword>
<dbReference type="SMART" id="SM00408">
    <property type="entry name" value="IGc2"/>
    <property type="match status" value="4"/>
</dbReference>
<dbReference type="InterPro" id="IPR013783">
    <property type="entry name" value="Ig-like_fold"/>
</dbReference>
<accession>A0A8T0FK36</accession>
<dbReference type="InterPro" id="IPR013098">
    <property type="entry name" value="Ig_I-set"/>
</dbReference>
<dbReference type="InterPro" id="IPR003961">
    <property type="entry name" value="FN3_dom"/>
</dbReference>
<dbReference type="Gene3D" id="2.60.40.10">
    <property type="entry name" value="Immunoglobulins"/>
    <property type="match status" value="6"/>
</dbReference>
<feature type="transmembrane region" description="Helical" evidence="7">
    <location>
        <begin position="622"/>
        <end position="644"/>
    </location>
</feature>
<dbReference type="PANTHER" id="PTHR23278">
    <property type="entry name" value="SIDESTEP PROTEIN"/>
    <property type="match status" value="1"/>
</dbReference>
<dbReference type="InterPro" id="IPR013162">
    <property type="entry name" value="CD80_C2-set"/>
</dbReference>